<dbReference type="GO" id="GO:0000166">
    <property type="term" value="F:nucleotide binding"/>
    <property type="evidence" value="ECO:0007669"/>
    <property type="project" value="InterPro"/>
</dbReference>
<accession>A0AAV3R8M1</accession>
<dbReference type="SUPFAM" id="SSF51735">
    <property type="entry name" value="NAD(P)-binding Rossmann-fold domains"/>
    <property type="match status" value="1"/>
</dbReference>
<reference evidence="2 3" key="1">
    <citation type="submission" date="2024-01" db="EMBL/GenBank/DDBJ databases">
        <title>The complete chloroplast genome sequence of Lithospermum erythrorhizon: insights into the phylogenetic relationship among Boraginaceae species and the maternal lineages of purple gromwells.</title>
        <authorList>
            <person name="Okada T."/>
            <person name="Watanabe K."/>
        </authorList>
    </citation>
    <scope>NUCLEOTIDE SEQUENCE [LARGE SCALE GENOMIC DNA]</scope>
</reference>
<dbReference type="InterPro" id="IPR036291">
    <property type="entry name" value="NAD(P)-bd_dom_sf"/>
</dbReference>
<protein>
    <recommendedName>
        <fullName evidence="1">Gfo/Idh/MocA-like oxidoreductase N-terminal domain-containing protein</fullName>
    </recommendedName>
</protein>
<dbReference type="EMBL" id="BAABME010025359">
    <property type="protein sequence ID" value="GAA0172001.1"/>
    <property type="molecule type" value="Genomic_DNA"/>
</dbReference>
<evidence type="ECO:0000313" key="3">
    <source>
        <dbReference type="Proteomes" id="UP001454036"/>
    </source>
</evidence>
<dbReference type="InterPro" id="IPR000683">
    <property type="entry name" value="Gfo/Idh/MocA-like_OxRdtase_N"/>
</dbReference>
<keyword evidence="3" id="KW-1185">Reference proteome</keyword>
<dbReference type="AlphaFoldDB" id="A0AAV3R8M1"/>
<organism evidence="2 3">
    <name type="scientific">Lithospermum erythrorhizon</name>
    <name type="common">Purple gromwell</name>
    <name type="synonym">Lithospermum officinale var. erythrorhizon</name>
    <dbReference type="NCBI Taxonomy" id="34254"/>
    <lineage>
        <taxon>Eukaryota</taxon>
        <taxon>Viridiplantae</taxon>
        <taxon>Streptophyta</taxon>
        <taxon>Embryophyta</taxon>
        <taxon>Tracheophyta</taxon>
        <taxon>Spermatophyta</taxon>
        <taxon>Magnoliopsida</taxon>
        <taxon>eudicotyledons</taxon>
        <taxon>Gunneridae</taxon>
        <taxon>Pentapetalae</taxon>
        <taxon>asterids</taxon>
        <taxon>lamiids</taxon>
        <taxon>Boraginales</taxon>
        <taxon>Boraginaceae</taxon>
        <taxon>Boraginoideae</taxon>
        <taxon>Lithospermeae</taxon>
        <taxon>Lithospermum</taxon>
    </lineage>
</organism>
<dbReference type="Proteomes" id="UP001454036">
    <property type="component" value="Unassembled WGS sequence"/>
</dbReference>
<evidence type="ECO:0000313" key="2">
    <source>
        <dbReference type="EMBL" id="GAA0172001.1"/>
    </source>
</evidence>
<sequence length="171" mass="19172">MSYPEIRFGILGCAEIARKLSRAITLSPHASLHALGSRSLEKAQQYAKDNNFPSSTILYGSYDEVLDDPNIDAVYVPLPTSLHIKWAVLAANKKKHLLLEKPVALSVEEFDVIVKAVEANGVQFMDSTMWMHHPRTNKMEEFLGNNRLFGDLKSVSYSTSIWLLTSYSLSL</sequence>
<name>A0AAV3R8M1_LITER</name>
<dbReference type="PANTHER" id="PTHR46368">
    <property type="match status" value="1"/>
</dbReference>
<dbReference type="PANTHER" id="PTHR46368:SF19">
    <property type="entry name" value="GFO_IDH_MOCA-LIKE OXIDOREDUCTASE N-TERMINAL DOMAIN-CONTAINING PROTEIN"/>
    <property type="match status" value="1"/>
</dbReference>
<evidence type="ECO:0000259" key="1">
    <source>
        <dbReference type="Pfam" id="PF01408"/>
    </source>
</evidence>
<gene>
    <name evidence="2" type="ORF">LIER_41261</name>
</gene>
<dbReference type="Gene3D" id="3.40.50.720">
    <property type="entry name" value="NAD(P)-binding Rossmann-like Domain"/>
    <property type="match status" value="1"/>
</dbReference>
<feature type="domain" description="Gfo/Idh/MocA-like oxidoreductase N-terminal" evidence="1">
    <location>
        <begin position="6"/>
        <end position="125"/>
    </location>
</feature>
<dbReference type="Pfam" id="PF01408">
    <property type="entry name" value="GFO_IDH_MocA"/>
    <property type="match status" value="1"/>
</dbReference>
<comment type="caution">
    <text evidence="2">The sequence shown here is derived from an EMBL/GenBank/DDBJ whole genome shotgun (WGS) entry which is preliminary data.</text>
</comment>
<proteinExistence type="predicted"/>